<keyword evidence="5" id="KW-0411">Iron-sulfur</keyword>
<keyword evidence="2" id="KW-0949">S-adenosyl-L-methionine</keyword>
<dbReference type="InterPro" id="IPR058240">
    <property type="entry name" value="rSAM_sf"/>
</dbReference>
<organism evidence="7 8">
    <name type="scientific">Winmispira thermophila (strain ATCC 700085 / DSM 6578 / Z-1203)</name>
    <name type="common">Spirochaeta thermophila</name>
    <dbReference type="NCBI Taxonomy" id="869211"/>
    <lineage>
        <taxon>Bacteria</taxon>
        <taxon>Pseudomonadati</taxon>
        <taxon>Spirochaetota</taxon>
        <taxon>Spirochaetia</taxon>
        <taxon>Winmispirales</taxon>
        <taxon>Winmispiraceae</taxon>
        <taxon>Winmispira</taxon>
    </lineage>
</organism>
<dbReference type="SFLD" id="SFLDS00029">
    <property type="entry name" value="Radical_SAM"/>
    <property type="match status" value="1"/>
</dbReference>
<dbReference type="KEGG" id="stq:Spith_2023"/>
<dbReference type="InterPro" id="IPR007197">
    <property type="entry name" value="rSAM"/>
</dbReference>
<dbReference type="SUPFAM" id="SSF102114">
    <property type="entry name" value="Radical SAM enzymes"/>
    <property type="match status" value="1"/>
</dbReference>
<proteinExistence type="predicted"/>
<dbReference type="InterPro" id="IPR013785">
    <property type="entry name" value="Aldolase_TIM"/>
</dbReference>
<evidence type="ECO:0000313" key="8">
    <source>
        <dbReference type="Proteomes" id="UP000007254"/>
    </source>
</evidence>
<dbReference type="SFLD" id="SFLDG01067">
    <property type="entry name" value="SPASM/twitch_domain_containing"/>
    <property type="match status" value="1"/>
</dbReference>
<sequence length="478" mass="54947">MKRMGRGLGTQVPSLLLSTSVGRKWLLRRVEKVIEDSFRTSVDPPYVREVKKAFLLSLLRQGLKQMDRGRFSPRFAVRAVSLFMKEIFFNRDYLRVLEEFRERYGFHPPAFLTLSPTQKCNLNCVGCYAASHAATAASLPYAIARRIVREMHDLMGARFIVISGGEPLLWRDGGKGILDLAEEFPDTLFLMYTNGLLIDEKVAERMVKLGNLTPAISVEGFKEHTDARRGEGIFDRILERMSVLRSWGVPFGVSITATRENIDLLLDERFYDFWFEEQGATYMWMFHLMPIGRAKDTMDLMLTPEERRDLLLVVERMLLEKSYFVGDFWNAGAASEGCIAYGRGGGYFYIDWHGNIMPCVFIPYYVHNVHDLYREGKTLVDALMSGFFEAGRTWQEEYKLQDGNFFMPCSIRDHHPTFRSRILPDEAKPEDQHAAEALADLEYYETLCAFHTRLKELVDPLWKERVEGGGPVTSGERG</sequence>
<dbReference type="HOGENOM" id="CLU_044700_0_0_12"/>
<dbReference type="RefSeq" id="WP_014625601.1">
    <property type="nucleotide sequence ID" value="NC_017583.1"/>
</dbReference>
<dbReference type="PANTHER" id="PTHR43524">
    <property type="entry name" value="RADICAL SAM SUPERFAMILY PROTEIN"/>
    <property type="match status" value="1"/>
</dbReference>
<evidence type="ECO:0000256" key="4">
    <source>
        <dbReference type="ARBA" id="ARBA00023004"/>
    </source>
</evidence>
<evidence type="ECO:0000256" key="5">
    <source>
        <dbReference type="ARBA" id="ARBA00023014"/>
    </source>
</evidence>
<dbReference type="PANTHER" id="PTHR43524:SF1">
    <property type="entry name" value="RADICAL SAM SUPERFAMILY PROTEIN"/>
    <property type="match status" value="1"/>
</dbReference>
<keyword evidence="8" id="KW-1185">Reference proteome</keyword>
<evidence type="ECO:0000256" key="1">
    <source>
        <dbReference type="ARBA" id="ARBA00001966"/>
    </source>
</evidence>
<dbReference type="STRING" id="869211.Spith_2023"/>
<dbReference type="EMBL" id="CP002903">
    <property type="protein sequence ID" value="AEJ62281.1"/>
    <property type="molecule type" value="Genomic_DNA"/>
</dbReference>
<keyword evidence="4" id="KW-0408">Iron</keyword>
<comment type="cofactor">
    <cofactor evidence="1">
        <name>[4Fe-4S] cluster</name>
        <dbReference type="ChEBI" id="CHEBI:49883"/>
    </cofactor>
</comment>
<dbReference type="GO" id="GO:0003824">
    <property type="term" value="F:catalytic activity"/>
    <property type="evidence" value="ECO:0007669"/>
    <property type="project" value="InterPro"/>
</dbReference>
<protein>
    <submittedName>
        <fullName evidence="7">Radical SAM domain protein</fullName>
    </submittedName>
</protein>
<evidence type="ECO:0000313" key="7">
    <source>
        <dbReference type="EMBL" id="AEJ62281.1"/>
    </source>
</evidence>
<evidence type="ECO:0000256" key="2">
    <source>
        <dbReference type="ARBA" id="ARBA00022691"/>
    </source>
</evidence>
<dbReference type="AlphaFoldDB" id="G0GEE4"/>
<dbReference type="OrthoDB" id="9808591at2"/>
<keyword evidence="3" id="KW-0479">Metal-binding</keyword>
<feature type="domain" description="Radical SAM core" evidence="6">
    <location>
        <begin position="104"/>
        <end position="321"/>
    </location>
</feature>
<dbReference type="Gene3D" id="3.20.20.70">
    <property type="entry name" value="Aldolase class I"/>
    <property type="match status" value="1"/>
</dbReference>
<evidence type="ECO:0000256" key="3">
    <source>
        <dbReference type="ARBA" id="ARBA00022723"/>
    </source>
</evidence>
<reference evidence="7 8" key="1">
    <citation type="submission" date="2011-06" db="EMBL/GenBank/DDBJ databases">
        <title>The complete genome of Spirochaeta thermophila DSM 6578.</title>
        <authorList>
            <consortium name="US DOE Joint Genome Institute (JGI-PGF)"/>
            <person name="Lucas S."/>
            <person name="Lapidus A."/>
            <person name="Bruce D."/>
            <person name="Goodwin L."/>
            <person name="Pitluck S."/>
            <person name="Peters L."/>
            <person name="Kyrpides N."/>
            <person name="Mavromatis K."/>
            <person name="Ivanova N."/>
            <person name="Mikailova N."/>
            <person name="Pagani I."/>
            <person name="Chertkov O."/>
            <person name="Detter J.C."/>
            <person name="Tapia R."/>
            <person name="Han C."/>
            <person name="Land M."/>
            <person name="Hauser L."/>
            <person name="Markowitz V."/>
            <person name="Cheng J.-F."/>
            <person name="Hugenholtz P."/>
            <person name="Woyke T."/>
            <person name="Wu D."/>
            <person name="Spring S."/>
            <person name="Merkhoffer B."/>
            <person name="Schneider S."/>
            <person name="Klenk H.-P."/>
            <person name="Eisen J.A."/>
        </authorList>
    </citation>
    <scope>NUCLEOTIDE SEQUENCE [LARGE SCALE GENOMIC DNA]</scope>
    <source>
        <strain evidence="8">ATCC 700085 / DSM 6578 / Z-1203</strain>
    </source>
</reference>
<dbReference type="CDD" id="cd01335">
    <property type="entry name" value="Radical_SAM"/>
    <property type="match status" value="1"/>
</dbReference>
<name>G0GEE4_WINT7</name>
<dbReference type="PROSITE" id="PS51918">
    <property type="entry name" value="RADICAL_SAM"/>
    <property type="match status" value="1"/>
</dbReference>
<gene>
    <name evidence="7" type="ordered locus">Spith_2023</name>
</gene>
<dbReference type="Proteomes" id="UP000007254">
    <property type="component" value="Chromosome"/>
</dbReference>
<evidence type="ECO:0000259" key="6">
    <source>
        <dbReference type="PROSITE" id="PS51918"/>
    </source>
</evidence>
<accession>G0GEE4</accession>
<dbReference type="GO" id="GO:0051536">
    <property type="term" value="F:iron-sulfur cluster binding"/>
    <property type="evidence" value="ECO:0007669"/>
    <property type="project" value="UniProtKB-KW"/>
</dbReference>
<dbReference type="Pfam" id="PF04055">
    <property type="entry name" value="Radical_SAM"/>
    <property type="match status" value="1"/>
</dbReference>
<dbReference type="GO" id="GO:0046872">
    <property type="term" value="F:metal ion binding"/>
    <property type="evidence" value="ECO:0007669"/>
    <property type="project" value="UniProtKB-KW"/>
</dbReference>